<dbReference type="Proteomes" id="UP000316621">
    <property type="component" value="Chromosome 3"/>
</dbReference>
<dbReference type="Gramene" id="RZC56161">
    <property type="protein sequence ID" value="RZC56161"/>
    <property type="gene ID" value="C5167_015009"/>
</dbReference>
<organism evidence="2 3">
    <name type="scientific">Papaver somniferum</name>
    <name type="common">Opium poppy</name>
    <dbReference type="NCBI Taxonomy" id="3469"/>
    <lineage>
        <taxon>Eukaryota</taxon>
        <taxon>Viridiplantae</taxon>
        <taxon>Streptophyta</taxon>
        <taxon>Embryophyta</taxon>
        <taxon>Tracheophyta</taxon>
        <taxon>Spermatophyta</taxon>
        <taxon>Magnoliopsida</taxon>
        <taxon>Ranunculales</taxon>
        <taxon>Papaveraceae</taxon>
        <taxon>Papaveroideae</taxon>
        <taxon>Papaver</taxon>
    </lineage>
</organism>
<dbReference type="PANTHER" id="PTHR31170">
    <property type="entry name" value="BNAC04G53230D PROTEIN"/>
    <property type="match status" value="1"/>
</dbReference>
<reference evidence="2 3" key="1">
    <citation type="journal article" date="2018" name="Science">
        <title>The opium poppy genome and morphinan production.</title>
        <authorList>
            <person name="Guo L."/>
            <person name="Winzer T."/>
            <person name="Yang X."/>
            <person name="Li Y."/>
            <person name="Ning Z."/>
            <person name="He Z."/>
            <person name="Teodor R."/>
            <person name="Lu Y."/>
            <person name="Bowser T.A."/>
            <person name="Graham I.A."/>
            <person name="Ye K."/>
        </authorList>
    </citation>
    <scope>NUCLEOTIDE SEQUENCE [LARGE SCALE GENOMIC DNA]</scope>
    <source>
        <strain evidence="3">cv. HN1</strain>
        <tissue evidence="2">Leaves</tissue>
    </source>
</reference>
<dbReference type="PANTHER" id="PTHR31170:SF17">
    <property type="match status" value="1"/>
</dbReference>
<proteinExistence type="predicted"/>
<sequence>MDENIEEGAARSLEDELEACGFLPLPSPNSCIYKVPEKLCKVKHEAYKPQIISIGPYHRNTEGLHSMESSKERYFKAFLRRTLPTLTSRLTLSNLIIAIKRIESQARECYHDLVLGRDLIKAGDGYDSDTFVKMMILDGSFILELLHRYANEGARDANDPIFFTGWMLSSLQHDLVLIENQIPFIILEKLYRLTRTYSQQNDQSLDQLVLRFFKTMLPYSIESELPAPTQESLPVRSARYILGYLLAIERFIQSPFCSRESMLPITQGPEIQLNEFLPNPEETVVVRMPTTQAGSQHRQINSSGSQHRQINYRSRHRHMLDLLRSNLLPSSAHEENAGGDPGWEFTRCVTSLSEAGVKFVRKDKSDGLLDIKFHKGTFNIPPFDFDESTDVVLRNMIAMEQCDRMSTRQITSYVLLLDILMNSERDVKLLRDKKIIRSYLGDDVEMSLIINSMCKGVSITHFCYDGLCSRCNRYIQGTWYKWREVLMRDYFNTPWALFSFLAAIVLLILAITQTLYAVLAYYVSSSPS</sequence>
<dbReference type="OrthoDB" id="591587at2759"/>
<evidence type="ECO:0000313" key="2">
    <source>
        <dbReference type="EMBL" id="RZC56161.1"/>
    </source>
</evidence>
<keyword evidence="3" id="KW-1185">Reference proteome</keyword>
<dbReference type="OMA" id="HEENAGG"/>
<keyword evidence="1" id="KW-0812">Transmembrane</keyword>
<evidence type="ECO:0000313" key="3">
    <source>
        <dbReference type="Proteomes" id="UP000316621"/>
    </source>
</evidence>
<name>A0A4Y7J8A7_PAPSO</name>
<keyword evidence="1" id="KW-1133">Transmembrane helix</keyword>
<dbReference type="EMBL" id="CM010717">
    <property type="protein sequence ID" value="RZC56161.1"/>
    <property type="molecule type" value="Genomic_DNA"/>
</dbReference>
<gene>
    <name evidence="2" type="ORF">C5167_015009</name>
</gene>
<protein>
    <submittedName>
        <fullName evidence="2">Uncharacterized protein</fullName>
    </submittedName>
</protein>
<dbReference type="Pfam" id="PF03140">
    <property type="entry name" value="DUF247"/>
    <property type="match status" value="2"/>
</dbReference>
<evidence type="ECO:0000256" key="1">
    <source>
        <dbReference type="SAM" id="Phobius"/>
    </source>
</evidence>
<keyword evidence="1" id="KW-0472">Membrane</keyword>
<accession>A0A4Y7J8A7</accession>
<dbReference type="AlphaFoldDB" id="A0A4Y7J8A7"/>
<feature type="transmembrane region" description="Helical" evidence="1">
    <location>
        <begin position="495"/>
        <end position="523"/>
    </location>
</feature>
<dbReference type="InterPro" id="IPR004158">
    <property type="entry name" value="DUF247_pln"/>
</dbReference>